<evidence type="ECO:0000256" key="1">
    <source>
        <dbReference type="ARBA" id="ARBA00004123"/>
    </source>
</evidence>
<dbReference type="PANTHER" id="PTHR36066">
    <property type="entry name" value="TRANSCRIPTION FACTOR BHLH145"/>
    <property type="match status" value="1"/>
</dbReference>
<feature type="compositionally biased region" description="Low complexity" evidence="5">
    <location>
        <begin position="362"/>
        <end position="374"/>
    </location>
</feature>
<keyword evidence="2" id="KW-0805">Transcription regulation</keyword>
<evidence type="ECO:0000256" key="2">
    <source>
        <dbReference type="ARBA" id="ARBA00023015"/>
    </source>
</evidence>
<evidence type="ECO:0000256" key="3">
    <source>
        <dbReference type="ARBA" id="ARBA00023163"/>
    </source>
</evidence>
<accession>A0ABQ7LYX7</accession>
<keyword evidence="3" id="KW-0804">Transcription</keyword>
<comment type="subcellular location">
    <subcellularLocation>
        <location evidence="1">Nucleus</location>
    </subcellularLocation>
</comment>
<dbReference type="InterPro" id="IPR036638">
    <property type="entry name" value="HLH_DNA-bd_sf"/>
</dbReference>
<organism evidence="8 9">
    <name type="scientific">Brassica rapa subsp. trilocularis</name>
    <dbReference type="NCBI Taxonomy" id="1813537"/>
    <lineage>
        <taxon>Eukaryota</taxon>
        <taxon>Viridiplantae</taxon>
        <taxon>Streptophyta</taxon>
        <taxon>Embryophyta</taxon>
        <taxon>Tracheophyta</taxon>
        <taxon>Spermatophyta</taxon>
        <taxon>Magnoliopsida</taxon>
        <taxon>eudicotyledons</taxon>
        <taxon>Gunneridae</taxon>
        <taxon>Pentapetalae</taxon>
        <taxon>rosids</taxon>
        <taxon>malvids</taxon>
        <taxon>Brassicales</taxon>
        <taxon>Brassicaceae</taxon>
        <taxon>Brassiceae</taxon>
        <taxon>Brassica</taxon>
    </lineage>
</organism>
<dbReference type="InterPro" id="IPR037546">
    <property type="entry name" value="SAC51-like"/>
</dbReference>
<feature type="compositionally biased region" description="Acidic residues" evidence="5">
    <location>
        <begin position="314"/>
        <end position="329"/>
    </location>
</feature>
<sequence length="432" mass="48682">MDRPNNNKQTAPEKEGHALYLLLLLLQLLPTVLDQALSFTQKGFLFIDLLYSLRKKQKFIGEGIKMPWTSFYMFFNRTCTRLVVFFLVILRCFRNFGVSLYCRCCACFSLRMCFVGNKKGNRALKEIGTFMMTTCFIANYQSVQVSQAEYFRQLLKPCNRAARSSLRFRTFFFSLLYTLLRGFSLMQNNQYPHFSDEMGDGNMNFPYSSSFDDLFPPCAKLPFHGVELQPSPVCPKNFVIFDQTYDHSQVMYHPDLTPRLVNSGLASTFQNEYAGGSYGYNYGQEVYGNYGGGQEVVSSSYQEDPNEIDALLSTDEDDEGEEDGGDSEEVSTARNASREYGNTSAESCCSSYGYNSSRRKQSSSGSAASSSNNDGKGGRKKKMKKMMGMLRKIVPGGEEMNTASVLDEAVQYLKSLKLEAQKLGVGHFSNQS</sequence>
<proteinExistence type="predicted"/>
<dbReference type="Proteomes" id="UP000823674">
    <property type="component" value="Chromosome A08"/>
</dbReference>
<feature type="region of interest" description="Disordered" evidence="5">
    <location>
        <begin position="314"/>
        <end position="386"/>
    </location>
</feature>
<feature type="compositionally biased region" description="Polar residues" evidence="5">
    <location>
        <begin position="330"/>
        <end position="355"/>
    </location>
</feature>
<dbReference type="InterPro" id="IPR011598">
    <property type="entry name" value="bHLH_dom"/>
</dbReference>
<feature type="chain" id="PRO_5046732158" description="BHLH domain-containing protein" evidence="6">
    <location>
        <begin position="35"/>
        <end position="432"/>
    </location>
</feature>
<dbReference type="SUPFAM" id="SSF47459">
    <property type="entry name" value="HLH, helix-loop-helix DNA-binding domain"/>
    <property type="match status" value="1"/>
</dbReference>
<dbReference type="Pfam" id="PF23173">
    <property type="entry name" value="bHLH_SAC51"/>
    <property type="match status" value="1"/>
</dbReference>
<evidence type="ECO:0000259" key="7">
    <source>
        <dbReference type="PROSITE" id="PS50888"/>
    </source>
</evidence>
<evidence type="ECO:0000256" key="6">
    <source>
        <dbReference type="SAM" id="SignalP"/>
    </source>
</evidence>
<keyword evidence="6" id="KW-0732">Signal</keyword>
<keyword evidence="9" id="KW-1185">Reference proteome</keyword>
<dbReference type="PANTHER" id="PTHR36066:SF15">
    <property type="entry name" value="BHLH DOMAIN-CONTAINING PROTEIN"/>
    <property type="match status" value="1"/>
</dbReference>
<feature type="signal peptide" evidence="6">
    <location>
        <begin position="1"/>
        <end position="34"/>
    </location>
</feature>
<keyword evidence="4" id="KW-0539">Nucleus</keyword>
<evidence type="ECO:0000256" key="4">
    <source>
        <dbReference type="ARBA" id="ARBA00023242"/>
    </source>
</evidence>
<evidence type="ECO:0000256" key="5">
    <source>
        <dbReference type="SAM" id="MobiDB-lite"/>
    </source>
</evidence>
<gene>
    <name evidence="8" type="primary">A08p032930.1_BraROA</name>
    <name evidence="8" type="ORF">IGI04_031892</name>
</gene>
<protein>
    <recommendedName>
        <fullName evidence="7">BHLH domain-containing protein</fullName>
    </recommendedName>
</protein>
<comment type="caution">
    <text evidence="8">The sequence shown here is derived from an EMBL/GenBank/DDBJ whole genome shotgun (WGS) entry which is preliminary data.</text>
</comment>
<dbReference type="PROSITE" id="PS50888">
    <property type="entry name" value="BHLH"/>
    <property type="match status" value="1"/>
</dbReference>
<name>A0ABQ7LYX7_BRACM</name>
<reference evidence="8 9" key="1">
    <citation type="submission" date="2021-03" db="EMBL/GenBank/DDBJ databases">
        <authorList>
            <person name="King G.J."/>
            <person name="Bancroft I."/>
            <person name="Baten A."/>
            <person name="Bloomfield J."/>
            <person name="Borpatragohain P."/>
            <person name="He Z."/>
            <person name="Irish N."/>
            <person name="Irwin J."/>
            <person name="Liu K."/>
            <person name="Mauleon R.P."/>
            <person name="Moore J."/>
            <person name="Morris R."/>
            <person name="Ostergaard L."/>
            <person name="Wang B."/>
            <person name="Wells R."/>
        </authorList>
    </citation>
    <scope>NUCLEOTIDE SEQUENCE [LARGE SCALE GENOMIC DNA]</scope>
    <source>
        <strain evidence="8">R-o-18</strain>
        <tissue evidence="8">Leaf</tissue>
    </source>
</reference>
<dbReference type="Gene3D" id="4.10.280.10">
    <property type="entry name" value="Helix-loop-helix DNA-binding domain"/>
    <property type="match status" value="1"/>
</dbReference>
<evidence type="ECO:0000313" key="8">
    <source>
        <dbReference type="EMBL" id="KAG5390351.1"/>
    </source>
</evidence>
<evidence type="ECO:0000313" key="9">
    <source>
        <dbReference type="Proteomes" id="UP000823674"/>
    </source>
</evidence>
<feature type="domain" description="BHLH" evidence="7">
    <location>
        <begin position="367"/>
        <end position="416"/>
    </location>
</feature>
<dbReference type="EMBL" id="JADBGQ010000007">
    <property type="protein sequence ID" value="KAG5390351.1"/>
    <property type="molecule type" value="Genomic_DNA"/>
</dbReference>